<evidence type="ECO:0000313" key="3">
    <source>
        <dbReference type="Proteomes" id="UP000192247"/>
    </source>
</evidence>
<evidence type="ECO:0000259" key="1">
    <source>
        <dbReference type="PROSITE" id="PS50076"/>
    </source>
</evidence>
<dbReference type="CDD" id="cd06257">
    <property type="entry name" value="DnaJ"/>
    <property type="match status" value="1"/>
</dbReference>
<sequence>MARPKEVPQEAKNLYLELGLESTATLEEIRKAYRRLALRWHPDKNPKYKQEAERRFRAITSAYEVLSDERRRK</sequence>
<dbReference type="PANTHER" id="PTHR24074">
    <property type="entry name" value="CO-CHAPERONE PROTEIN DJLA"/>
    <property type="match status" value="1"/>
</dbReference>
<organism evidence="2 3">
    <name type="scientific">Tropilaelaps mercedesae</name>
    <dbReference type="NCBI Taxonomy" id="418985"/>
    <lineage>
        <taxon>Eukaryota</taxon>
        <taxon>Metazoa</taxon>
        <taxon>Ecdysozoa</taxon>
        <taxon>Arthropoda</taxon>
        <taxon>Chelicerata</taxon>
        <taxon>Arachnida</taxon>
        <taxon>Acari</taxon>
        <taxon>Parasitiformes</taxon>
        <taxon>Mesostigmata</taxon>
        <taxon>Gamasina</taxon>
        <taxon>Dermanyssoidea</taxon>
        <taxon>Laelapidae</taxon>
        <taxon>Tropilaelaps</taxon>
    </lineage>
</organism>
<name>A0A1V9WYV0_9ACAR</name>
<dbReference type="SUPFAM" id="SSF46565">
    <property type="entry name" value="Chaperone J-domain"/>
    <property type="match status" value="1"/>
</dbReference>
<dbReference type="Gene3D" id="1.10.287.110">
    <property type="entry name" value="DnaJ domain"/>
    <property type="match status" value="1"/>
</dbReference>
<dbReference type="InterPro" id="IPR001623">
    <property type="entry name" value="DnaJ_domain"/>
</dbReference>
<dbReference type="PRINTS" id="PR00625">
    <property type="entry name" value="JDOMAIN"/>
</dbReference>
<dbReference type="Proteomes" id="UP000192247">
    <property type="component" value="Unassembled WGS sequence"/>
</dbReference>
<accession>A0A1V9WYV0</accession>
<dbReference type="AlphaFoldDB" id="A0A1V9WYV0"/>
<keyword evidence="3" id="KW-1185">Reference proteome</keyword>
<dbReference type="OrthoDB" id="10250354at2759"/>
<evidence type="ECO:0000313" key="2">
    <source>
        <dbReference type="EMBL" id="OQR66408.1"/>
    </source>
</evidence>
<comment type="caution">
    <text evidence="2">The sequence shown here is derived from an EMBL/GenBank/DDBJ whole genome shotgun (WGS) entry which is preliminary data.</text>
</comment>
<feature type="domain" description="J" evidence="1">
    <location>
        <begin position="13"/>
        <end position="73"/>
    </location>
</feature>
<protein>
    <submittedName>
        <fullName evidence="2">DnaJsubfamily B member 2-like</fullName>
    </submittedName>
</protein>
<dbReference type="SMART" id="SM00271">
    <property type="entry name" value="DnaJ"/>
    <property type="match status" value="1"/>
</dbReference>
<feature type="non-terminal residue" evidence="2">
    <location>
        <position position="73"/>
    </location>
</feature>
<dbReference type="InterPro" id="IPR050817">
    <property type="entry name" value="DjlA_DnaK_co-chaperone"/>
</dbReference>
<dbReference type="STRING" id="418985.A0A1V9WYV0"/>
<dbReference type="InterPro" id="IPR036869">
    <property type="entry name" value="J_dom_sf"/>
</dbReference>
<dbReference type="Pfam" id="PF00226">
    <property type="entry name" value="DnaJ"/>
    <property type="match status" value="1"/>
</dbReference>
<gene>
    <name evidence="2" type="ORF">BIW11_04986</name>
</gene>
<proteinExistence type="predicted"/>
<dbReference type="InParanoid" id="A0A1V9WYV0"/>
<reference evidence="2 3" key="1">
    <citation type="journal article" date="2017" name="Gigascience">
        <title>Draft genome of the honey bee ectoparasitic mite, Tropilaelaps mercedesae, is shaped by the parasitic life history.</title>
        <authorList>
            <person name="Dong X."/>
            <person name="Armstrong S.D."/>
            <person name="Xia D."/>
            <person name="Makepeace B.L."/>
            <person name="Darby A.C."/>
            <person name="Kadowaki T."/>
        </authorList>
    </citation>
    <scope>NUCLEOTIDE SEQUENCE [LARGE SCALE GENOMIC DNA]</scope>
    <source>
        <strain evidence="2">Wuxi-XJTLU</strain>
    </source>
</reference>
<dbReference type="PROSITE" id="PS50076">
    <property type="entry name" value="DNAJ_2"/>
    <property type="match status" value="1"/>
</dbReference>
<dbReference type="EMBL" id="MNPL01032567">
    <property type="protein sequence ID" value="OQR66408.1"/>
    <property type="molecule type" value="Genomic_DNA"/>
</dbReference>